<feature type="transmembrane region" description="Helical" evidence="1">
    <location>
        <begin position="51"/>
        <end position="69"/>
    </location>
</feature>
<dbReference type="STRING" id="1313304.CALK_2246"/>
<evidence type="ECO:0000256" key="1">
    <source>
        <dbReference type="SAM" id="Phobius"/>
    </source>
</evidence>
<keyword evidence="1" id="KW-0812">Transmembrane</keyword>
<dbReference type="Proteomes" id="UP000017148">
    <property type="component" value="Unassembled WGS sequence"/>
</dbReference>
<sequence>MAFGITRIPFHIYTGATMMGLMPLSLLLVYTGAQLSEFHTGAMDTILTPKILLPLALSGILPLIVKQVWAKTHPQDPVL</sequence>
<dbReference type="AlphaFoldDB" id="U7D4L8"/>
<keyword evidence="1" id="KW-0472">Membrane</keyword>
<feature type="transmembrane region" description="Helical" evidence="1">
    <location>
        <begin position="12"/>
        <end position="31"/>
    </location>
</feature>
<evidence type="ECO:0000313" key="2">
    <source>
        <dbReference type="EMBL" id="ERP30878.1"/>
    </source>
</evidence>
<proteinExistence type="predicted"/>
<organism evidence="2 3">
    <name type="scientific">Chitinivibrio alkaliphilus ACht1</name>
    <dbReference type="NCBI Taxonomy" id="1313304"/>
    <lineage>
        <taxon>Bacteria</taxon>
        <taxon>Pseudomonadati</taxon>
        <taxon>Fibrobacterota</taxon>
        <taxon>Chitinivibrionia</taxon>
        <taxon>Chitinivibrionales</taxon>
        <taxon>Chitinivibrionaceae</taxon>
        <taxon>Chitinivibrio</taxon>
    </lineage>
</organism>
<evidence type="ECO:0000313" key="3">
    <source>
        <dbReference type="Proteomes" id="UP000017148"/>
    </source>
</evidence>
<gene>
    <name evidence="2" type="ORF">CALK_2246</name>
</gene>
<comment type="caution">
    <text evidence="2">The sequence shown here is derived from an EMBL/GenBank/DDBJ whole genome shotgun (WGS) entry which is preliminary data.</text>
</comment>
<reference evidence="2 3" key="1">
    <citation type="journal article" date="2013" name="Environ. Microbiol.">
        <title>Genome analysis of Chitinivibrio alkaliphilus gen. nov., sp. nov., a novel extremely haloalkaliphilic anaerobic chitinolytic bacterium from the candidate phylum Termite Group 3.</title>
        <authorList>
            <person name="Sorokin D.Y."/>
            <person name="Gumerov V.M."/>
            <person name="Rakitin A.L."/>
            <person name="Beletsky A.V."/>
            <person name="Damste J.S."/>
            <person name="Muyzer G."/>
            <person name="Mardanov A.V."/>
            <person name="Ravin N.V."/>
        </authorList>
    </citation>
    <scope>NUCLEOTIDE SEQUENCE [LARGE SCALE GENOMIC DNA]</scope>
    <source>
        <strain evidence="2 3">ACht1</strain>
    </source>
</reference>
<protein>
    <submittedName>
        <fullName evidence="2">Uncharacterized protein</fullName>
    </submittedName>
</protein>
<accession>U7D4L8</accession>
<keyword evidence="1" id="KW-1133">Transmembrane helix</keyword>
<name>U7D4L8_9BACT</name>
<keyword evidence="3" id="KW-1185">Reference proteome</keyword>
<dbReference type="EMBL" id="ASJR01000027">
    <property type="protein sequence ID" value="ERP30878.1"/>
    <property type="molecule type" value="Genomic_DNA"/>
</dbReference>